<keyword evidence="4" id="KW-0808">Transferase</keyword>
<dbReference type="Proteomes" id="UP000014760">
    <property type="component" value="Unassembled WGS sequence"/>
</dbReference>
<keyword evidence="7" id="KW-1133">Transmembrane helix</keyword>
<reference evidence="11 13" key="2">
    <citation type="journal article" date="2013" name="Nature">
        <title>Insights into bilaterian evolution from three spiralian genomes.</title>
        <authorList>
            <person name="Simakov O."/>
            <person name="Marletaz F."/>
            <person name="Cho S.J."/>
            <person name="Edsinger-Gonzales E."/>
            <person name="Havlak P."/>
            <person name="Hellsten U."/>
            <person name="Kuo D.H."/>
            <person name="Larsson T."/>
            <person name="Lv J."/>
            <person name="Arendt D."/>
            <person name="Savage R."/>
            <person name="Osoegawa K."/>
            <person name="de Jong P."/>
            <person name="Grimwood J."/>
            <person name="Chapman J.A."/>
            <person name="Shapiro H."/>
            <person name="Aerts A."/>
            <person name="Otillar R.P."/>
            <person name="Terry A.Y."/>
            <person name="Boore J.L."/>
            <person name="Grigoriev I.V."/>
            <person name="Lindberg D.R."/>
            <person name="Seaver E.C."/>
            <person name="Weisblat D.A."/>
            <person name="Putnam N.H."/>
            <person name="Rokhsar D.S."/>
        </authorList>
    </citation>
    <scope>NUCLEOTIDE SEQUENCE</scope>
    <source>
        <strain evidence="11 13">I ESC-2004</strain>
    </source>
</reference>
<dbReference type="GO" id="GO:0016020">
    <property type="term" value="C:membrane"/>
    <property type="evidence" value="ECO:0007669"/>
    <property type="project" value="UniProtKB-SubCell"/>
</dbReference>
<evidence type="ECO:0000256" key="4">
    <source>
        <dbReference type="ARBA" id="ARBA00022679"/>
    </source>
</evidence>
<keyword evidence="9" id="KW-0325">Glycoprotein</keyword>
<reference evidence="13" key="1">
    <citation type="submission" date="2012-12" db="EMBL/GenBank/DDBJ databases">
        <authorList>
            <person name="Hellsten U."/>
            <person name="Grimwood J."/>
            <person name="Chapman J.A."/>
            <person name="Shapiro H."/>
            <person name="Aerts A."/>
            <person name="Otillar R.P."/>
            <person name="Terry A.Y."/>
            <person name="Boore J.L."/>
            <person name="Simakov O."/>
            <person name="Marletaz F."/>
            <person name="Cho S.-J."/>
            <person name="Edsinger-Gonzales E."/>
            <person name="Havlak P."/>
            <person name="Kuo D.-H."/>
            <person name="Larsson T."/>
            <person name="Lv J."/>
            <person name="Arendt D."/>
            <person name="Savage R."/>
            <person name="Osoegawa K."/>
            <person name="de Jong P."/>
            <person name="Lindberg D.R."/>
            <person name="Seaver E.C."/>
            <person name="Weisblat D.A."/>
            <person name="Putnam N.H."/>
            <person name="Grigoriev I.V."/>
            <person name="Rokhsar D.S."/>
        </authorList>
    </citation>
    <scope>NUCLEOTIDE SEQUENCE</scope>
    <source>
        <strain evidence="13">I ESC-2004</strain>
    </source>
</reference>
<evidence type="ECO:0008006" key="14">
    <source>
        <dbReference type="Google" id="ProtNLM"/>
    </source>
</evidence>
<evidence type="ECO:0000256" key="9">
    <source>
        <dbReference type="ARBA" id="ARBA00023180"/>
    </source>
</evidence>
<evidence type="ECO:0000313" key="13">
    <source>
        <dbReference type="Proteomes" id="UP000014760"/>
    </source>
</evidence>
<keyword evidence="6" id="KW-0735">Signal-anchor</keyword>
<evidence type="ECO:0000256" key="8">
    <source>
        <dbReference type="ARBA" id="ARBA00023136"/>
    </source>
</evidence>
<dbReference type="AlphaFoldDB" id="R7VKS1"/>
<protein>
    <recommendedName>
        <fullName evidence="14">Protein xylosyltransferase</fullName>
    </recommendedName>
</protein>
<comment type="subcellular location">
    <subcellularLocation>
        <location evidence="1">Membrane</location>
        <topology evidence="1">Single-pass type II membrane protein</topology>
    </subcellularLocation>
</comment>
<gene>
    <name evidence="11" type="ORF">CAPTEDRAFT_178864</name>
</gene>
<evidence type="ECO:0000256" key="6">
    <source>
        <dbReference type="ARBA" id="ARBA00022968"/>
    </source>
</evidence>
<keyword evidence="3" id="KW-0328">Glycosyltransferase</keyword>
<dbReference type="PANTHER" id="PTHR19297">
    <property type="entry name" value="GLYCOSYLTRANSFERASE 14 FAMILY MEMBER"/>
    <property type="match status" value="1"/>
</dbReference>
<evidence type="ECO:0000256" key="1">
    <source>
        <dbReference type="ARBA" id="ARBA00004606"/>
    </source>
</evidence>
<evidence type="ECO:0000313" key="11">
    <source>
        <dbReference type="EMBL" id="ELU17616.1"/>
    </source>
</evidence>
<keyword evidence="5" id="KW-0812">Transmembrane</keyword>
<comment type="pathway">
    <text evidence="2">Protein modification; protein glycosylation.</text>
</comment>
<dbReference type="HOGENOM" id="CLU_032341_1_2_1"/>
<dbReference type="GO" id="GO:0008375">
    <property type="term" value="F:acetylglucosaminyltransferase activity"/>
    <property type="evidence" value="ECO:0007669"/>
    <property type="project" value="TreeGrafter"/>
</dbReference>
<proteinExistence type="inferred from homology"/>
<reference evidence="12" key="3">
    <citation type="submission" date="2015-06" db="UniProtKB">
        <authorList>
            <consortium name="EnsemblMetazoa"/>
        </authorList>
    </citation>
    <scope>IDENTIFICATION</scope>
</reference>
<evidence type="ECO:0000313" key="12">
    <source>
        <dbReference type="EnsemblMetazoa" id="CapteP178864"/>
    </source>
</evidence>
<dbReference type="OrthoDB" id="2019572at2759"/>
<dbReference type="EMBL" id="AMQN01004025">
    <property type="status" value="NOT_ANNOTATED_CDS"/>
    <property type="molecule type" value="Genomic_DNA"/>
</dbReference>
<evidence type="ECO:0000256" key="5">
    <source>
        <dbReference type="ARBA" id="ARBA00022692"/>
    </source>
</evidence>
<dbReference type="PANTHER" id="PTHR19297:SF185">
    <property type="entry name" value="BETA-1,3-GALACTOSYL-O-GLYCOSYL-GLYCOPROTEIN BETA-1,6-N-ACETYLGLUCOSAMINYLTRANSFERASE 3"/>
    <property type="match status" value="1"/>
</dbReference>
<accession>R7VKS1</accession>
<evidence type="ECO:0000256" key="3">
    <source>
        <dbReference type="ARBA" id="ARBA00022676"/>
    </source>
</evidence>
<dbReference type="EMBL" id="KB292432">
    <property type="protein sequence ID" value="ELU17616.1"/>
    <property type="molecule type" value="Genomic_DNA"/>
</dbReference>
<dbReference type="Pfam" id="PF02485">
    <property type="entry name" value="Branch"/>
    <property type="match status" value="1"/>
</dbReference>
<sequence>MSVQRARRLSQSNIISSRFLTPKQIYKDTENCEEFRIKRKYVMDSITEEERDFPIAYSIVMYYAAGQAERLLRAIYRPQNYYCLHVDFKAGLETELSMQRLASCFDNVFVVPNPTSVNWAFYGVLEAELLCMEQLVKYKKWKYFINLTGHEFPLKSNYEIVQILKIYNGANEISNLPLSSFQERWTYKHINGKGKTSIPKSPPPHNITIHKGDAHVTLSRAFVEYVLNDPVALDFREWVKDAFCPEEIFFSSLQYNPQLEAPGALSVTTKYFYKVLSRHKVWASEGRNKCKSGNYRHIICIYGLDDLPDLAADYKAMFINKLLDDYEPFTYDCLEELYFNRTRDEYLGRKGFDFNFYLRRPFVLHHF</sequence>
<dbReference type="EnsemblMetazoa" id="CapteT178864">
    <property type="protein sequence ID" value="CapteP178864"/>
    <property type="gene ID" value="CapteG178864"/>
</dbReference>
<dbReference type="EMBL" id="AMQN01004024">
    <property type="status" value="NOT_ANNOTATED_CDS"/>
    <property type="molecule type" value="Genomic_DNA"/>
</dbReference>
<dbReference type="InterPro" id="IPR003406">
    <property type="entry name" value="Glyco_trans_14"/>
</dbReference>
<evidence type="ECO:0000256" key="10">
    <source>
        <dbReference type="ARBA" id="ARBA00038150"/>
    </source>
</evidence>
<organism evidence="11">
    <name type="scientific">Capitella teleta</name>
    <name type="common">Polychaete worm</name>
    <dbReference type="NCBI Taxonomy" id="283909"/>
    <lineage>
        <taxon>Eukaryota</taxon>
        <taxon>Metazoa</taxon>
        <taxon>Spiralia</taxon>
        <taxon>Lophotrochozoa</taxon>
        <taxon>Annelida</taxon>
        <taxon>Polychaeta</taxon>
        <taxon>Sedentaria</taxon>
        <taxon>Scolecida</taxon>
        <taxon>Capitellidae</taxon>
        <taxon>Capitella</taxon>
    </lineage>
</organism>
<dbReference type="STRING" id="283909.R7VKS1"/>
<evidence type="ECO:0000256" key="2">
    <source>
        <dbReference type="ARBA" id="ARBA00004922"/>
    </source>
</evidence>
<comment type="similarity">
    <text evidence="10">Belongs to the glycosyltransferase 14 family.</text>
</comment>
<name>R7VKS1_CAPTE</name>
<keyword evidence="13" id="KW-1185">Reference proteome</keyword>
<dbReference type="OMA" id="RQCIDVY"/>
<evidence type="ECO:0000256" key="7">
    <source>
        <dbReference type="ARBA" id="ARBA00022989"/>
    </source>
</evidence>
<keyword evidence="8" id="KW-0472">Membrane</keyword>